<protein>
    <submittedName>
        <fullName evidence="7">Iron complex transport system substrate-binding protein</fullName>
    </submittedName>
</protein>
<evidence type="ECO:0000256" key="2">
    <source>
        <dbReference type="ARBA" id="ARBA00008814"/>
    </source>
</evidence>
<proteinExistence type="inferred from homology"/>
<dbReference type="InterPro" id="IPR033870">
    <property type="entry name" value="FatB"/>
</dbReference>
<evidence type="ECO:0000256" key="3">
    <source>
        <dbReference type="ARBA" id="ARBA00022448"/>
    </source>
</evidence>
<evidence type="ECO:0000313" key="7">
    <source>
        <dbReference type="EMBL" id="MBE1555108.1"/>
    </source>
</evidence>
<name>A0A927R4N9_9BACL</name>
<dbReference type="PANTHER" id="PTHR30532:SF28">
    <property type="entry name" value="PETROBACTIN-BINDING PROTEIN YCLQ"/>
    <property type="match status" value="1"/>
</dbReference>
<dbReference type="GO" id="GO:1901678">
    <property type="term" value="P:iron coordination entity transport"/>
    <property type="evidence" value="ECO:0007669"/>
    <property type="project" value="UniProtKB-ARBA"/>
</dbReference>
<organism evidence="7 8">
    <name type="scientific">Sporosarcina limicola</name>
    <dbReference type="NCBI Taxonomy" id="34101"/>
    <lineage>
        <taxon>Bacteria</taxon>
        <taxon>Bacillati</taxon>
        <taxon>Bacillota</taxon>
        <taxon>Bacilli</taxon>
        <taxon>Bacillales</taxon>
        <taxon>Caryophanaceae</taxon>
        <taxon>Sporosarcina</taxon>
    </lineage>
</organism>
<dbReference type="PANTHER" id="PTHR30532">
    <property type="entry name" value="IRON III DICITRATE-BINDING PERIPLASMIC PROTEIN"/>
    <property type="match status" value="1"/>
</dbReference>
<evidence type="ECO:0000259" key="6">
    <source>
        <dbReference type="PROSITE" id="PS50983"/>
    </source>
</evidence>
<keyword evidence="8" id="KW-1185">Reference proteome</keyword>
<evidence type="ECO:0000313" key="8">
    <source>
        <dbReference type="Proteomes" id="UP000658225"/>
    </source>
</evidence>
<keyword evidence="4 5" id="KW-0732">Signal</keyword>
<dbReference type="Gene3D" id="3.40.50.1980">
    <property type="entry name" value="Nitrogenase molybdenum iron protein domain"/>
    <property type="match status" value="2"/>
</dbReference>
<feature type="domain" description="Fe/B12 periplasmic-binding" evidence="6">
    <location>
        <begin position="64"/>
        <end position="321"/>
    </location>
</feature>
<dbReference type="PROSITE" id="PS51257">
    <property type="entry name" value="PROKAR_LIPOPROTEIN"/>
    <property type="match status" value="1"/>
</dbReference>
<dbReference type="InterPro" id="IPR051313">
    <property type="entry name" value="Bact_iron-sidero_bind"/>
</dbReference>
<sequence>MKKIKILLMMIALMAVLVACGTKDDKTSEKATDKTSGDNKETETAVIEIKHELGEATVTKNPKKVVVFDFGVLDTLDKLGIEVAGLPQSNVPSYLAKYKDEKYENLGSLKEPDFEKIHAMKPDVIFISGRQSDLFEQFSEIAPTVYVGLDTANYMDSFKHNMELVAEIFGKEDEMKTELAEVDEQIKAINEKTAGLDSKALIVLGSEGKVSAYGPSSRFGLIHDVFGFKAADEKIEISKHGQNITFEYIFDTNPDVLFVVDRDAAIGGDSSVKDSIENELVMKTNAYKNGKIVYLNAEYWYLSGGGLQSMKEMIKEVEAGL</sequence>
<gene>
    <name evidence="7" type="ORF">H4683_002207</name>
</gene>
<dbReference type="GO" id="GO:0030288">
    <property type="term" value="C:outer membrane-bounded periplasmic space"/>
    <property type="evidence" value="ECO:0007669"/>
    <property type="project" value="TreeGrafter"/>
</dbReference>
<keyword evidence="3" id="KW-0813">Transport</keyword>
<dbReference type="EMBL" id="JADBEL010000011">
    <property type="protein sequence ID" value="MBE1555108.1"/>
    <property type="molecule type" value="Genomic_DNA"/>
</dbReference>
<dbReference type="InterPro" id="IPR002491">
    <property type="entry name" value="ABC_transptr_periplasmic_BD"/>
</dbReference>
<dbReference type="Pfam" id="PF01497">
    <property type="entry name" value="Peripla_BP_2"/>
    <property type="match status" value="1"/>
</dbReference>
<feature type="chain" id="PRO_5038919799" evidence="5">
    <location>
        <begin position="20"/>
        <end position="321"/>
    </location>
</feature>
<dbReference type="AlphaFoldDB" id="A0A927R4N9"/>
<dbReference type="RefSeq" id="WP_192598855.1">
    <property type="nucleotide sequence ID" value="NZ_JADBEL010000011.1"/>
</dbReference>
<dbReference type="PROSITE" id="PS50983">
    <property type="entry name" value="FE_B12_PBP"/>
    <property type="match status" value="1"/>
</dbReference>
<feature type="signal peptide" evidence="5">
    <location>
        <begin position="1"/>
        <end position="19"/>
    </location>
</feature>
<dbReference type="CDD" id="cd01140">
    <property type="entry name" value="FatB"/>
    <property type="match status" value="1"/>
</dbReference>
<dbReference type="SUPFAM" id="SSF53807">
    <property type="entry name" value="Helical backbone' metal receptor"/>
    <property type="match status" value="1"/>
</dbReference>
<accession>A0A927R4N9</accession>
<evidence type="ECO:0000256" key="1">
    <source>
        <dbReference type="ARBA" id="ARBA00004196"/>
    </source>
</evidence>
<reference evidence="7" key="1">
    <citation type="submission" date="2020-10" db="EMBL/GenBank/DDBJ databases">
        <title>Genomic Encyclopedia of Type Strains, Phase IV (KMG-IV): sequencing the most valuable type-strain genomes for metagenomic binning, comparative biology and taxonomic classification.</title>
        <authorList>
            <person name="Goeker M."/>
        </authorList>
    </citation>
    <scope>NUCLEOTIDE SEQUENCE</scope>
    <source>
        <strain evidence="7">DSM 13886</strain>
    </source>
</reference>
<comment type="similarity">
    <text evidence="2">Belongs to the bacterial solute-binding protein 8 family.</text>
</comment>
<evidence type="ECO:0000256" key="4">
    <source>
        <dbReference type="ARBA" id="ARBA00022729"/>
    </source>
</evidence>
<comment type="caution">
    <text evidence="7">The sequence shown here is derived from an EMBL/GenBank/DDBJ whole genome shotgun (WGS) entry which is preliminary data.</text>
</comment>
<evidence type="ECO:0000256" key="5">
    <source>
        <dbReference type="SAM" id="SignalP"/>
    </source>
</evidence>
<dbReference type="Proteomes" id="UP000658225">
    <property type="component" value="Unassembled WGS sequence"/>
</dbReference>
<comment type="subcellular location">
    <subcellularLocation>
        <location evidence="1">Cell envelope</location>
    </subcellularLocation>
</comment>